<comment type="similarity">
    <text evidence="1">Belongs to the peptidase M10A family.</text>
</comment>
<feature type="binding site" evidence="9">
    <location>
        <position position="211"/>
    </location>
    <ligand>
        <name>Ca(2+)</name>
        <dbReference type="ChEBI" id="CHEBI:29108"/>
        <label>3</label>
    </ligand>
</feature>
<evidence type="ECO:0000256" key="10">
    <source>
        <dbReference type="PROSITE-ProRule" id="PRU01011"/>
    </source>
</evidence>
<feature type="binding site" evidence="9">
    <location>
        <position position="205"/>
    </location>
    <ligand>
        <name>Zn(2+)</name>
        <dbReference type="ChEBI" id="CHEBI:29105"/>
        <label>1</label>
    </ligand>
</feature>
<keyword evidence="7" id="KW-0482">Metalloprotease</keyword>
<feature type="binding site" evidence="9">
    <location>
        <position position="237"/>
    </location>
    <ligand>
        <name>Ca(2+)</name>
        <dbReference type="ChEBI" id="CHEBI:29108"/>
        <label>1</label>
    </ligand>
</feature>
<dbReference type="GO" id="GO:0008270">
    <property type="term" value="F:zinc ion binding"/>
    <property type="evidence" value="ECO:0007669"/>
    <property type="project" value="InterPro"/>
</dbReference>
<feature type="region of interest" description="Disordered" evidence="11">
    <location>
        <begin position="313"/>
        <end position="332"/>
    </location>
</feature>
<dbReference type="OrthoDB" id="7550572at2759"/>
<dbReference type="GO" id="GO:0031012">
    <property type="term" value="C:extracellular matrix"/>
    <property type="evidence" value="ECO:0007669"/>
    <property type="project" value="InterPro"/>
</dbReference>
<proteinExistence type="inferred from homology"/>
<feature type="region of interest" description="Disordered" evidence="11">
    <location>
        <begin position="748"/>
        <end position="783"/>
    </location>
</feature>
<accession>A0A813LVQ2</accession>
<feature type="binding site" evidence="9">
    <location>
        <position position="203"/>
    </location>
    <ligand>
        <name>Zn(2+)</name>
        <dbReference type="ChEBI" id="CHEBI:29105"/>
        <label>1</label>
    </ligand>
</feature>
<feature type="compositionally biased region" description="Acidic residues" evidence="11">
    <location>
        <begin position="460"/>
        <end position="473"/>
    </location>
</feature>
<dbReference type="SUPFAM" id="SSF55486">
    <property type="entry name" value="Metalloproteases ('zincins'), catalytic domain"/>
    <property type="match status" value="1"/>
</dbReference>
<dbReference type="InterPro" id="IPR036365">
    <property type="entry name" value="PGBD-like_sf"/>
</dbReference>
<dbReference type="SMART" id="SM00120">
    <property type="entry name" value="HX"/>
    <property type="match status" value="2"/>
</dbReference>
<evidence type="ECO:0000256" key="1">
    <source>
        <dbReference type="ARBA" id="ARBA00010370"/>
    </source>
</evidence>
<feature type="binding site" evidence="9">
    <location>
        <position position="257"/>
    </location>
    <ligand>
        <name>Zn(2+)</name>
        <dbReference type="ChEBI" id="CHEBI:29105"/>
        <label>2</label>
        <note>catalytic</note>
    </ligand>
</feature>
<feature type="chain" id="PRO_5032476408" description="Peptidase metallopeptidase domain-containing protein" evidence="12">
    <location>
        <begin position="26"/>
        <end position="1163"/>
    </location>
</feature>
<feature type="binding site" evidence="9">
    <location>
        <position position="253"/>
    </location>
    <ligand>
        <name>Zn(2+)</name>
        <dbReference type="ChEBI" id="CHEBI:29105"/>
        <label>2</label>
        <note>catalytic</note>
    </ligand>
</feature>
<keyword evidence="15" id="KW-1185">Reference proteome</keyword>
<dbReference type="SUPFAM" id="SSF50923">
    <property type="entry name" value="Hemopexin-like domain"/>
    <property type="match status" value="1"/>
</dbReference>
<dbReference type="PRINTS" id="PR00138">
    <property type="entry name" value="MATRIXIN"/>
</dbReference>
<dbReference type="GO" id="GO:0030198">
    <property type="term" value="P:extracellular matrix organization"/>
    <property type="evidence" value="ECO:0007669"/>
    <property type="project" value="TreeGrafter"/>
</dbReference>
<feature type="binding site" evidence="9">
    <location>
        <position position="218"/>
    </location>
    <ligand>
        <name>Zn(2+)</name>
        <dbReference type="ChEBI" id="CHEBI:29105"/>
        <label>1</label>
    </ligand>
</feature>
<name>A0A813LVQ2_9BILA</name>
<dbReference type="SUPFAM" id="SSF47090">
    <property type="entry name" value="PGBD-like"/>
    <property type="match status" value="1"/>
</dbReference>
<dbReference type="PANTHER" id="PTHR10201:SF291">
    <property type="entry name" value="MATRIX METALLOPROTEINASE 1, ISOFORM C-RELATED"/>
    <property type="match status" value="1"/>
</dbReference>
<evidence type="ECO:0000256" key="4">
    <source>
        <dbReference type="ARBA" id="ARBA00022729"/>
    </source>
</evidence>
<dbReference type="InterPro" id="IPR036375">
    <property type="entry name" value="Hemopexin-like_dom_sf"/>
</dbReference>
<dbReference type="GO" id="GO:0006508">
    <property type="term" value="P:proteolysis"/>
    <property type="evidence" value="ECO:0007669"/>
    <property type="project" value="UniProtKB-KW"/>
</dbReference>
<evidence type="ECO:0000256" key="8">
    <source>
        <dbReference type="PIRSR" id="PIRSR621190-1"/>
    </source>
</evidence>
<evidence type="ECO:0000313" key="15">
    <source>
        <dbReference type="Proteomes" id="UP000663879"/>
    </source>
</evidence>
<dbReference type="PROSITE" id="PS51642">
    <property type="entry name" value="HEMOPEXIN_2"/>
    <property type="match status" value="2"/>
</dbReference>
<feature type="region of interest" description="Disordered" evidence="11">
    <location>
        <begin position="454"/>
        <end position="473"/>
    </location>
</feature>
<feature type="compositionally biased region" description="Acidic residues" evidence="11">
    <location>
        <begin position="748"/>
        <end position="761"/>
    </location>
</feature>
<dbReference type="GO" id="GO:0005615">
    <property type="term" value="C:extracellular space"/>
    <property type="evidence" value="ECO:0007669"/>
    <property type="project" value="TreeGrafter"/>
</dbReference>
<dbReference type="InterPro" id="IPR001818">
    <property type="entry name" value="Pept_M10_metallopeptidase"/>
</dbReference>
<feature type="binding site" evidence="9">
    <location>
        <position position="210"/>
    </location>
    <ligand>
        <name>Ca(2+)</name>
        <dbReference type="ChEBI" id="CHEBI:29108"/>
        <label>3</label>
    </ligand>
</feature>
<feature type="signal peptide" evidence="12">
    <location>
        <begin position="1"/>
        <end position="25"/>
    </location>
</feature>
<evidence type="ECO:0000256" key="11">
    <source>
        <dbReference type="SAM" id="MobiDB-lite"/>
    </source>
</evidence>
<gene>
    <name evidence="14" type="ORF">OXX778_LOCUS177</name>
</gene>
<feature type="binding site" evidence="9">
    <location>
        <position position="239"/>
    </location>
    <ligand>
        <name>Ca(2+)</name>
        <dbReference type="ChEBI" id="CHEBI:29108"/>
        <label>1</label>
    </ligand>
</feature>
<dbReference type="Proteomes" id="UP000663879">
    <property type="component" value="Unassembled WGS sequence"/>
</dbReference>
<dbReference type="InterPro" id="IPR018487">
    <property type="entry name" value="Hemopexin-like_repeat"/>
</dbReference>
<comment type="cofactor">
    <cofactor evidence="9">
        <name>Ca(2+)</name>
        <dbReference type="ChEBI" id="CHEBI:29108"/>
    </cofactor>
    <text evidence="9">Can bind about 5 Ca(2+) ions per subunit.</text>
</comment>
<dbReference type="Gene3D" id="2.110.10.10">
    <property type="entry name" value="Hemopexin-like domain"/>
    <property type="match status" value="1"/>
</dbReference>
<evidence type="ECO:0000256" key="9">
    <source>
        <dbReference type="PIRSR" id="PIRSR621190-2"/>
    </source>
</evidence>
<sequence length="1163" mass="132442">MRFNLLTHITKLILLLVLIRKSVYSYFITVDETKFHLVKSYLCRYGYMNENVCKQHADDSLKFMQNNARDIYRGLVIFQTMFNITRTGKIDEDTIMKMAKPRCGNKDFDLQFSSSKFLSFRTNDFSLLRKGLKRLTYSIKKYNPYLNRFSKTLSNEAVEALVEKAFNAWLKHLHGDVRVAKLNDIDEIYENSNITIYFAEGNHGDSMLFDGIDGELAHSCSLSNTQSPYRGHVHLDDSENWSKGDRLMSVLMHEIGHLFGLDHSSNPKSIMSPLFYFGSDEILEEDIKNLRMILGLESRHRQYYEKTTKTTTIKKTTTSPETLPPTTESTTTYTTPVITTTTQPITTTTQPITTTTQPIATTTQPITTTTQPIITTKTASTTNFESTTLELTTTTVESTTTTTISTTTVAVATTELSTTTENIEFEIEEDEEEEATVEVTTTESTTTLFQDLKAEKNNESTEEEEEIETENENDTTAEIIFNRNSEELKSFSEMLKATTQATILEVNEQDTSSFHEKNEISSTTVSNRLNETFEENEEEYSDELILVTTTSTITTTTQNFLTSLIDSAMLQLNKTNSFNSQLDLVNNSTQQVTSTVVLNTTEADNEYEDSEEVEDKTNESEFQELLKMIGTTTTTLSPVVTKQNDAPITSKLFFTTEQNFQADLDDDKEEEEESNNINFNSTTVQMIMTTNQMKDEYFTSLENELSHDNNKTLNLTTTPFVYKSTTKLILDDDNKKNENLTNVEEYTTEEPIEVESTEESTIESTTMTTTTEATTEEITTEQTTTTKITTTQEVMATEQVTSTQITTTQEVTTTTEEAATFSTVVTSTSKISTEKINLPSTTNLPKTTKLISSMQLIASTNKVEPEEEPADLCNDPVVDAITRTEWGNALIFKGNYIWHIRGLTKWRLFDYEGWPKKISTLFPGLPGHIDSAYLYDDLYHFTKNQTIWKYKVVLSYPPKYVLVKGYPKLLKEEYQDIPFKSVDSAFSIASSIFFFKDYEFWQSDWNTNVTGKIPFKTNAAVSWRNPRLDNSLTEPLAYIVSNSSLYKFNYWSIPISQEALDIRYFLFDCVQANYKPHNPLFLGPSYKQAFIADDVYNRESRLSARNAPSYLARLTRNSIDKNETQSKQDIPNVLIKNFYSSSSNVKFSLSLISSLIFIVLSLF</sequence>
<feature type="active site" evidence="8">
    <location>
        <position position="254"/>
    </location>
</feature>
<organism evidence="14 15">
    <name type="scientific">Brachionus calyciflorus</name>
    <dbReference type="NCBI Taxonomy" id="104777"/>
    <lineage>
        <taxon>Eukaryota</taxon>
        <taxon>Metazoa</taxon>
        <taxon>Spiralia</taxon>
        <taxon>Gnathifera</taxon>
        <taxon>Rotifera</taxon>
        <taxon>Eurotatoria</taxon>
        <taxon>Monogononta</taxon>
        <taxon>Pseudotrocha</taxon>
        <taxon>Ploima</taxon>
        <taxon>Brachionidae</taxon>
        <taxon>Brachionus</taxon>
    </lineage>
</organism>
<dbReference type="EMBL" id="CAJNOC010000008">
    <property type="protein sequence ID" value="CAF0704698.1"/>
    <property type="molecule type" value="Genomic_DNA"/>
</dbReference>
<evidence type="ECO:0000256" key="7">
    <source>
        <dbReference type="ARBA" id="ARBA00023049"/>
    </source>
</evidence>
<reference evidence="14" key="1">
    <citation type="submission" date="2021-02" db="EMBL/GenBank/DDBJ databases">
        <authorList>
            <person name="Nowell W R."/>
        </authorList>
    </citation>
    <scope>NUCLEOTIDE SEQUENCE</scope>
    <source>
        <strain evidence="14">Ploen Becks lab</strain>
    </source>
</reference>
<comment type="caution">
    <text evidence="14">The sequence shown here is derived from an EMBL/GenBank/DDBJ whole genome shotgun (WGS) entry which is preliminary data.</text>
</comment>
<comment type="cofactor">
    <cofactor evidence="9">
        <name>Zn(2+)</name>
        <dbReference type="ChEBI" id="CHEBI:29105"/>
    </cofactor>
    <text evidence="9">Binds 2 Zn(2+) ions per subunit.</text>
</comment>
<dbReference type="GO" id="GO:0030574">
    <property type="term" value="P:collagen catabolic process"/>
    <property type="evidence" value="ECO:0007669"/>
    <property type="project" value="TreeGrafter"/>
</dbReference>
<evidence type="ECO:0000256" key="12">
    <source>
        <dbReference type="SAM" id="SignalP"/>
    </source>
</evidence>
<keyword evidence="5" id="KW-0378">Hydrolase</keyword>
<evidence type="ECO:0000259" key="13">
    <source>
        <dbReference type="SMART" id="SM00235"/>
    </source>
</evidence>
<keyword evidence="4 12" id="KW-0732">Signal</keyword>
<feature type="compositionally biased region" description="Low complexity" evidence="11">
    <location>
        <begin position="762"/>
        <end position="773"/>
    </location>
</feature>
<dbReference type="PANTHER" id="PTHR10201">
    <property type="entry name" value="MATRIX METALLOPROTEINASE"/>
    <property type="match status" value="1"/>
</dbReference>
<feature type="binding site" evidence="9">
    <location>
        <position position="263"/>
    </location>
    <ligand>
        <name>Zn(2+)</name>
        <dbReference type="ChEBI" id="CHEBI:29105"/>
        <label>2</label>
        <note>catalytic</note>
    </ligand>
</feature>
<feature type="binding site" evidence="9">
    <location>
        <position position="271"/>
    </location>
    <ligand>
        <name>Zn(2+)</name>
        <dbReference type="ChEBI" id="CHEBI:29105"/>
        <label>2</label>
        <note>catalytic</note>
    </ligand>
</feature>
<keyword evidence="6 9" id="KW-0862">Zinc</keyword>
<protein>
    <recommendedName>
        <fullName evidence="13">Peptidase metallopeptidase domain-containing protein</fullName>
    </recommendedName>
</protein>
<dbReference type="Gene3D" id="3.40.390.10">
    <property type="entry name" value="Collagenase (Catalytic Domain)"/>
    <property type="match status" value="1"/>
</dbReference>
<dbReference type="InterPro" id="IPR006026">
    <property type="entry name" value="Peptidase_Metallo"/>
</dbReference>
<dbReference type="InterPro" id="IPR024079">
    <property type="entry name" value="MetalloPept_cat_dom_sf"/>
</dbReference>
<keyword evidence="3 9" id="KW-0479">Metal-binding</keyword>
<evidence type="ECO:0000256" key="3">
    <source>
        <dbReference type="ARBA" id="ARBA00022723"/>
    </source>
</evidence>
<evidence type="ECO:0000256" key="6">
    <source>
        <dbReference type="ARBA" id="ARBA00022833"/>
    </source>
</evidence>
<evidence type="ECO:0000313" key="14">
    <source>
        <dbReference type="EMBL" id="CAF0704698.1"/>
    </source>
</evidence>
<feature type="binding site" evidence="9">
    <location>
        <position position="234"/>
    </location>
    <ligand>
        <name>Zn(2+)</name>
        <dbReference type="ChEBI" id="CHEBI:29105"/>
        <label>1</label>
    </ligand>
</feature>
<feature type="binding site" evidence="9">
    <location>
        <position position="236"/>
    </location>
    <ligand>
        <name>Ca(2+)</name>
        <dbReference type="ChEBI" id="CHEBI:29108"/>
        <label>3</label>
    </ligand>
</feature>
<dbReference type="InterPro" id="IPR021190">
    <property type="entry name" value="Pept_M10A"/>
</dbReference>
<dbReference type="AlphaFoldDB" id="A0A813LVQ2"/>
<dbReference type="Pfam" id="PF00413">
    <property type="entry name" value="Peptidase_M10"/>
    <property type="match status" value="1"/>
</dbReference>
<evidence type="ECO:0000256" key="2">
    <source>
        <dbReference type="ARBA" id="ARBA00022670"/>
    </source>
</evidence>
<feature type="repeat" description="Hemopexin" evidence="10">
    <location>
        <begin position="926"/>
        <end position="977"/>
    </location>
</feature>
<feature type="binding site" description="in inhibited form" evidence="9">
    <location>
        <position position="103"/>
    </location>
    <ligand>
        <name>Zn(2+)</name>
        <dbReference type="ChEBI" id="CHEBI:29105"/>
        <label>2</label>
        <note>catalytic</note>
    </ligand>
</feature>
<keyword evidence="9" id="KW-0106">Calcium</keyword>
<evidence type="ECO:0000256" key="5">
    <source>
        <dbReference type="ARBA" id="ARBA00022801"/>
    </source>
</evidence>
<keyword evidence="2" id="KW-0645">Protease</keyword>
<feature type="repeat" description="Hemopexin" evidence="10">
    <location>
        <begin position="875"/>
        <end position="925"/>
    </location>
</feature>
<feature type="binding site" evidence="9">
    <location>
        <position position="239"/>
    </location>
    <ligand>
        <name>Ca(2+)</name>
        <dbReference type="ChEBI" id="CHEBI:29108"/>
        <label>3</label>
    </ligand>
</feature>
<dbReference type="GO" id="GO:0004222">
    <property type="term" value="F:metalloendopeptidase activity"/>
    <property type="evidence" value="ECO:0007669"/>
    <property type="project" value="InterPro"/>
</dbReference>
<feature type="domain" description="Peptidase metallopeptidase" evidence="13">
    <location>
        <begin position="133"/>
        <end position="296"/>
    </location>
</feature>
<dbReference type="SMART" id="SM00235">
    <property type="entry name" value="ZnMc"/>
    <property type="match status" value="1"/>
</dbReference>